<evidence type="ECO:0000256" key="3">
    <source>
        <dbReference type="ARBA" id="ARBA00022694"/>
    </source>
</evidence>
<dbReference type="NCBIfam" id="TIGR00277">
    <property type="entry name" value="HDIG"/>
    <property type="match status" value="1"/>
</dbReference>
<dbReference type="InterPro" id="IPR006675">
    <property type="entry name" value="HDIG_dom"/>
</dbReference>
<comment type="cofactor">
    <cofactor evidence="1">
        <name>Mg(2+)</name>
        <dbReference type="ChEBI" id="CHEBI:18420"/>
    </cofactor>
</comment>
<dbReference type="Pfam" id="PF12627">
    <property type="entry name" value="PolyA_pol_RNAbd"/>
    <property type="match status" value="1"/>
</dbReference>
<dbReference type="GO" id="GO:0046872">
    <property type="term" value="F:metal ion binding"/>
    <property type="evidence" value="ECO:0007669"/>
    <property type="project" value="UniProtKB-KW"/>
</dbReference>
<sequence>MLEGMSTQLSRTMGQSRSHAPLPSGLGEGDLGLLMAQAQQAFSHLPKEILELGKIFAEAGEEISLVGGPVRDAFLGLTPHDFDCTTSARPEKTEKLLAQWGNATWDIGREFGTIGGRRGKLVVEVTTYRTDSYEVGSRKPEVEYGDTLEGDLTRRDFTVNAMAMRLPQMALVDPHDGLGDLASGRLRTPVSALQSFDDDPLRIMRAARFSAQLGIDVDEDVMNAMESMAGRLEIVSAERIRAELERLVISPWPRRGLELMVHTGVADIVLPELSALVSTVDEHQRHKDVYQHTLTVLDQAIDLETDADGPVPGPDFILRFAALMHDVGKPATRRFESNGTVSFHHHELVGAKLTRKRMKALRFDKATIDAVSELVALHLRFHGYGEAKWTDSAVRRYVADAGELLERLHRLTRADCTTRNKRKAAYLSAAYDDLEERIAALRAQEELDAIRPDLDGDQIMEILGLRPSKAVKMARDYLLDLRMEQGPLGEEAAREALLAWWASDEVREIAAEYQAQQERWEAKAAEKKARKRRSASEK</sequence>
<dbReference type="Pfam" id="PF01743">
    <property type="entry name" value="PolyA_pol"/>
    <property type="match status" value="1"/>
</dbReference>
<dbReference type="FunFam" id="1.10.3090.10:FF:000002">
    <property type="entry name" value="CCA tRNA nucleotidyltransferase"/>
    <property type="match status" value="1"/>
</dbReference>
<keyword evidence="7" id="KW-0692">RNA repair</keyword>
<name>A0A6N2RXL6_9ACTO</name>
<dbReference type="InterPro" id="IPR003607">
    <property type="entry name" value="HD/PDEase_dom"/>
</dbReference>
<evidence type="ECO:0000256" key="10">
    <source>
        <dbReference type="ARBA" id="ARBA00022884"/>
    </source>
</evidence>
<dbReference type="GO" id="GO:0008033">
    <property type="term" value="P:tRNA processing"/>
    <property type="evidence" value="ECO:0007669"/>
    <property type="project" value="UniProtKB-KW"/>
</dbReference>
<dbReference type="PANTHER" id="PTHR47545:SF1">
    <property type="entry name" value="MULTIFUNCTIONAL CCA PROTEIN"/>
    <property type="match status" value="1"/>
</dbReference>
<protein>
    <submittedName>
        <fullName evidence="14">CCA-adding enzyme</fullName>
        <ecNumber evidence="14">2.7.7.72</ecNumber>
    </submittedName>
</protein>
<keyword evidence="2 14" id="KW-0808">Transferase</keyword>
<evidence type="ECO:0000259" key="13">
    <source>
        <dbReference type="PROSITE" id="PS51831"/>
    </source>
</evidence>
<evidence type="ECO:0000256" key="4">
    <source>
        <dbReference type="ARBA" id="ARBA00022695"/>
    </source>
</evidence>
<evidence type="ECO:0000256" key="7">
    <source>
        <dbReference type="ARBA" id="ARBA00022800"/>
    </source>
</evidence>
<evidence type="ECO:0000256" key="11">
    <source>
        <dbReference type="SAM" id="Coils"/>
    </source>
</evidence>
<evidence type="ECO:0000256" key="12">
    <source>
        <dbReference type="SAM" id="MobiDB-lite"/>
    </source>
</evidence>
<dbReference type="PANTHER" id="PTHR47545">
    <property type="entry name" value="MULTIFUNCTIONAL CCA PROTEIN"/>
    <property type="match status" value="1"/>
</dbReference>
<keyword evidence="4 14" id="KW-0548">Nucleotidyltransferase</keyword>
<dbReference type="InterPro" id="IPR006674">
    <property type="entry name" value="HD_domain"/>
</dbReference>
<dbReference type="SMART" id="SM00471">
    <property type="entry name" value="HDc"/>
    <property type="match status" value="1"/>
</dbReference>
<keyword evidence="8" id="KW-0067">ATP-binding</keyword>
<feature type="coiled-coil region" evidence="11">
    <location>
        <begin position="503"/>
        <end position="530"/>
    </location>
</feature>
<feature type="region of interest" description="Disordered" evidence="12">
    <location>
        <begin position="1"/>
        <end position="22"/>
    </location>
</feature>
<dbReference type="GO" id="GO:0004810">
    <property type="term" value="F:CCA tRNA nucleotidyltransferase activity"/>
    <property type="evidence" value="ECO:0007669"/>
    <property type="project" value="UniProtKB-EC"/>
</dbReference>
<keyword evidence="3" id="KW-0819">tRNA processing</keyword>
<dbReference type="CDD" id="cd00077">
    <property type="entry name" value="HDc"/>
    <property type="match status" value="1"/>
</dbReference>
<dbReference type="InterPro" id="IPR032828">
    <property type="entry name" value="PolyA_RNA-bd"/>
</dbReference>
<evidence type="ECO:0000256" key="2">
    <source>
        <dbReference type="ARBA" id="ARBA00022679"/>
    </source>
</evidence>
<accession>A0A6N2RXL6</accession>
<dbReference type="AlphaFoldDB" id="A0A6N2RXL6"/>
<dbReference type="GO" id="GO:0042245">
    <property type="term" value="P:RNA repair"/>
    <property type="evidence" value="ECO:0007669"/>
    <property type="project" value="UniProtKB-KW"/>
</dbReference>
<organism evidence="14">
    <name type="scientific">Schaalia odontolytica</name>
    <dbReference type="NCBI Taxonomy" id="1660"/>
    <lineage>
        <taxon>Bacteria</taxon>
        <taxon>Bacillati</taxon>
        <taxon>Actinomycetota</taxon>
        <taxon>Actinomycetes</taxon>
        <taxon>Actinomycetales</taxon>
        <taxon>Actinomycetaceae</taxon>
        <taxon>Schaalia</taxon>
    </lineage>
</organism>
<evidence type="ECO:0000256" key="5">
    <source>
        <dbReference type="ARBA" id="ARBA00022723"/>
    </source>
</evidence>
<dbReference type="InterPro" id="IPR050124">
    <property type="entry name" value="tRNA_CCA-adding_enzyme"/>
</dbReference>
<feature type="compositionally biased region" description="Polar residues" evidence="12">
    <location>
        <begin position="1"/>
        <end position="18"/>
    </location>
</feature>
<dbReference type="CDD" id="cd05398">
    <property type="entry name" value="NT_ClassII-CCAase"/>
    <property type="match status" value="1"/>
</dbReference>
<dbReference type="Gene3D" id="1.10.3090.10">
    <property type="entry name" value="cca-adding enzyme, domain 2"/>
    <property type="match status" value="1"/>
</dbReference>
<dbReference type="EMBL" id="CACRSM010000002">
    <property type="protein sequence ID" value="VYS84200.1"/>
    <property type="molecule type" value="Genomic_DNA"/>
</dbReference>
<feature type="domain" description="HD" evidence="13">
    <location>
        <begin position="289"/>
        <end position="411"/>
    </location>
</feature>
<dbReference type="GO" id="GO:0003723">
    <property type="term" value="F:RNA binding"/>
    <property type="evidence" value="ECO:0007669"/>
    <property type="project" value="UniProtKB-KW"/>
</dbReference>
<dbReference type="EC" id="2.7.7.72" evidence="14"/>
<dbReference type="SUPFAM" id="SSF81301">
    <property type="entry name" value="Nucleotidyltransferase"/>
    <property type="match status" value="1"/>
</dbReference>
<evidence type="ECO:0000256" key="1">
    <source>
        <dbReference type="ARBA" id="ARBA00001946"/>
    </source>
</evidence>
<dbReference type="SUPFAM" id="SSF81891">
    <property type="entry name" value="Poly A polymerase C-terminal region-like"/>
    <property type="match status" value="1"/>
</dbReference>
<evidence type="ECO:0000256" key="6">
    <source>
        <dbReference type="ARBA" id="ARBA00022741"/>
    </source>
</evidence>
<evidence type="ECO:0000313" key="14">
    <source>
        <dbReference type="EMBL" id="VYS84200.1"/>
    </source>
</evidence>
<dbReference type="PROSITE" id="PS51831">
    <property type="entry name" value="HD"/>
    <property type="match status" value="1"/>
</dbReference>
<evidence type="ECO:0000256" key="9">
    <source>
        <dbReference type="ARBA" id="ARBA00022842"/>
    </source>
</evidence>
<gene>
    <name evidence="14" type="primary">cca</name>
    <name evidence="14" type="ORF">AOLFYP35_00518</name>
</gene>
<dbReference type="GO" id="GO:0005524">
    <property type="term" value="F:ATP binding"/>
    <property type="evidence" value="ECO:0007669"/>
    <property type="project" value="UniProtKB-KW"/>
</dbReference>
<keyword evidence="6" id="KW-0547">Nucleotide-binding</keyword>
<reference evidence="14" key="1">
    <citation type="submission" date="2019-11" db="EMBL/GenBank/DDBJ databases">
        <authorList>
            <person name="Feng L."/>
        </authorList>
    </citation>
    <scope>NUCLEOTIDE SEQUENCE</scope>
    <source>
        <strain evidence="14">AodontolyticusLFYP35</strain>
    </source>
</reference>
<dbReference type="Gene3D" id="3.30.460.10">
    <property type="entry name" value="Beta Polymerase, domain 2"/>
    <property type="match status" value="1"/>
</dbReference>
<keyword evidence="11" id="KW-0175">Coiled coil</keyword>
<dbReference type="Pfam" id="PF01966">
    <property type="entry name" value="HD"/>
    <property type="match status" value="1"/>
</dbReference>
<keyword evidence="9" id="KW-0460">Magnesium</keyword>
<keyword evidence="5" id="KW-0479">Metal-binding</keyword>
<proteinExistence type="predicted"/>
<dbReference type="InterPro" id="IPR014065">
    <property type="entry name" value="tRNA_adenylyltransferase"/>
</dbReference>
<dbReference type="InterPro" id="IPR002646">
    <property type="entry name" value="PolA_pol_head_dom"/>
</dbReference>
<evidence type="ECO:0000256" key="8">
    <source>
        <dbReference type="ARBA" id="ARBA00022840"/>
    </source>
</evidence>
<dbReference type="InterPro" id="IPR043519">
    <property type="entry name" value="NT_sf"/>
</dbReference>
<keyword evidence="10" id="KW-0694">RNA-binding</keyword>
<dbReference type="NCBIfam" id="TIGR02692">
    <property type="entry name" value="tRNA_CCA_actino"/>
    <property type="match status" value="1"/>
</dbReference>